<name>A0A077MGR7_9MICO</name>
<dbReference type="CDD" id="cd04301">
    <property type="entry name" value="NAT_SF"/>
    <property type="match status" value="1"/>
</dbReference>
<dbReference type="SUPFAM" id="SSF55729">
    <property type="entry name" value="Acyl-CoA N-acyltransferases (Nat)"/>
    <property type="match status" value="1"/>
</dbReference>
<evidence type="ECO:0000256" key="1">
    <source>
        <dbReference type="SAM" id="SignalP"/>
    </source>
</evidence>
<comment type="caution">
    <text evidence="3">The sequence shown here is derived from an EMBL/GenBank/DDBJ whole genome shotgun (WGS) entry which is preliminary data.</text>
</comment>
<feature type="domain" description="N-acetyltransferase" evidence="2">
    <location>
        <begin position="1"/>
        <end position="159"/>
    </location>
</feature>
<dbReference type="AlphaFoldDB" id="A0A077MGR7"/>
<dbReference type="GO" id="GO:0016747">
    <property type="term" value="F:acyltransferase activity, transferring groups other than amino-acyl groups"/>
    <property type="evidence" value="ECO:0007669"/>
    <property type="project" value="InterPro"/>
</dbReference>
<evidence type="ECO:0000313" key="3">
    <source>
        <dbReference type="EMBL" id="CCI55063.1"/>
    </source>
</evidence>
<dbReference type="Pfam" id="PF00583">
    <property type="entry name" value="Acetyltransf_1"/>
    <property type="match status" value="1"/>
</dbReference>
<dbReference type="OrthoDB" id="1706016at2"/>
<dbReference type="Proteomes" id="UP000035720">
    <property type="component" value="Unassembled WGS sequence"/>
</dbReference>
<reference evidence="3 4" key="1">
    <citation type="journal article" date="2013" name="ISME J.">
        <title>A metabolic model for members of the genus Tetrasphaera involved in enhanced biological phosphorus removal.</title>
        <authorList>
            <person name="Kristiansen R."/>
            <person name="Nguyen H.T.T."/>
            <person name="Saunders A.M."/>
            <person name="Nielsen J.L."/>
            <person name="Wimmer R."/>
            <person name="Le V.Q."/>
            <person name="McIlroy S.J."/>
            <person name="Petrovski S."/>
            <person name="Seviour R.J."/>
            <person name="Calteau A."/>
            <person name="Nielsen K.L."/>
            <person name="Nielsen P.H."/>
        </authorList>
    </citation>
    <scope>NUCLEOTIDE SEQUENCE [LARGE SCALE GENOMIC DNA]</scope>
    <source>
        <strain evidence="3 4">Ben 74</strain>
    </source>
</reference>
<accession>A0A077MGR7</accession>
<keyword evidence="4" id="KW-1185">Reference proteome</keyword>
<keyword evidence="1" id="KW-0732">Signal</keyword>
<dbReference type="Gene3D" id="3.40.630.30">
    <property type="match status" value="1"/>
</dbReference>
<proteinExistence type="predicted"/>
<dbReference type="EMBL" id="CAJC01000213">
    <property type="protein sequence ID" value="CCI55063.1"/>
    <property type="molecule type" value="Genomic_DNA"/>
</dbReference>
<evidence type="ECO:0000259" key="2">
    <source>
        <dbReference type="PROSITE" id="PS51186"/>
    </source>
</evidence>
<sequence length="159" mass="17001">MVIRRATSRDLAPLLALRALMFTAMGASTEAVSANAWQANARRWLQVNLGNERVNITIAEVNGSAVACAIGEVVERPPSPGNPDGLVGMLGNVATFPEYRMTGLGQACVDAVMAWFREETAVTSVELFATAEGRRRYAAHGFADHPVAHLRVAIPRGDA</sequence>
<dbReference type="PROSITE" id="PS51186">
    <property type="entry name" value="GNAT"/>
    <property type="match status" value="1"/>
</dbReference>
<organism evidence="3 4">
    <name type="scientific">Nostocoides jenkinsii Ben 74</name>
    <dbReference type="NCBI Taxonomy" id="1193518"/>
    <lineage>
        <taxon>Bacteria</taxon>
        <taxon>Bacillati</taxon>
        <taxon>Actinomycetota</taxon>
        <taxon>Actinomycetes</taxon>
        <taxon>Micrococcales</taxon>
        <taxon>Intrasporangiaceae</taxon>
        <taxon>Nostocoides</taxon>
    </lineage>
</organism>
<feature type="signal peptide" evidence="1">
    <location>
        <begin position="1"/>
        <end position="26"/>
    </location>
</feature>
<keyword evidence="3" id="KW-0808">Transferase</keyword>
<protein>
    <submittedName>
        <fullName evidence="3">Putative acetyltransferase</fullName>
    </submittedName>
</protein>
<dbReference type="InterPro" id="IPR000182">
    <property type="entry name" value="GNAT_dom"/>
</dbReference>
<feature type="chain" id="PRO_5001721137" evidence="1">
    <location>
        <begin position="27"/>
        <end position="159"/>
    </location>
</feature>
<gene>
    <name evidence="3" type="ORF">BN13_970012</name>
</gene>
<dbReference type="InterPro" id="IPR016181">
    <property type="entry name" value="Acyl_CoA_acyltransferase"/>
</dbReference>
<evidence type="ECO:0000313" key="4">
    <source>
        <dbReference type="Proteomes" id="UP000035720"/>
    </source>
</evidence>
<dbReference type="STRING" id="1193518.BN13_970012"/>